<reference evidence="1" key="1">
    <citation type="submission" date="2019-09" db="EMBL/GenBank/DDBJ databases">
        <title>Characterisation of the sponge microbiome using genome-centric metagenomics.</title>
        <authorList>
            <person name="Engelberts J.P."/>
            <person name="Robbins S.J."/>
            <person name="De Goeij J.M."/>
            <person name="Aranda M."/>
            <person name="Bell S.C."/>
            <person name="Webster N.S."/>
        </authorList>
    </citation>
    <scope>NUCLEOTIDE SEQUENCE</scope>
    <source>
        <strain evidence="1">SB0675_bin_29</strain>
    </source>
</reference>
<protein>
    <recommendedName>
        <fullName evidence="2">Nucleotidyltransferase domain-containing protein</fullName>
    </recommendedName>
</protein>
<dbReference type="InterPro" id="IPR043519">
    <property type="entry name" value="NT_sf"/>
</dbReference>
<dbReference type="SUPFAM" id="SSF81301">
    <property type="entry name" value="Nucleotidyltransferase"/>
    <property type="match status" value="1"/>
</dbReference>
<gene>
    <name evidence="1" type="ORF">F4148_14805</name>
</gene>
<evidence type="ECO:0008006" key="2">
    <source>
        <dbReference type="Google" id="ProtNLM"/>
    </source>
</evidence>
<proteinExistence type="predicted"/>
<accession>A0A6B1G4G7</accession>
<dbReference type="EMBL" id="VYDA01000524">
    <property type="protein sequence ID" value="MYH62961.1"/>
    <property type="molecule type" value="Genomic_DNA"/>
</dbReference>
<organism evidence="1">
    <name type="scientific">Caldilineaceae bacterium SB0675_bin_29</name>
    <dbReference type="NCBI Taxonomy" id="2605266"/>
    <lineage>
        <taxon>Bacteria</taxon>
        <taxon>Bacillati</taxon>
        <taxon>Chloroflexota</taxon>
        <taxon>Caldilineae</taxon>
        <taxon>Caldilineales</taxon>
        <taxon>Caldilineaceae</taxon>
    </lineage>
</organism>
<name>A0A6B1G4G7_9CHLR</name>
<dbReference type="AlphaFoldDB" id="A0A6B1G4G7"/>
<evidence type="ECO:0000313" key="1">
    <source>
        <dbReference type="EMBL" id="MYH62961.1"/>
    </source>
</evidence>
<sequence>MDSPSYPPPELPRQDSLLRTLVPGLVSLDQTRAVWLTGSLARGDADRWSSVDLHLVWGQDHPGQTGQARPSLVFRNRIEETLGKENVLFEQVSDSETGGFLQGICLGTLSEVDTLYEPGPAGVLFVLSWALSTKCAELAVPDGAIHLLYSSGQLAVAHQSAPGIKRPAVGPADVDTIDRQLRQFWLLLARLPAVVGRHEQLAAHLLLAEIGALLIDLVVSLNGGSRPKARARINQYLGLAQLEAFEKSLELRKTGRRREEGTRANWIGQAVALVVLYRWYAPQLAEKYSLNYPRLAEDSVLAYLNVELKNWPARITTG</sequence>
<dbReference type="Gene3D" id="3.30.460.10">
    <property type="entry name" value="Beta Polymerase, domain 2"/>
    <property type="match status" value="1"/>
</dbReference>
<comment type="caution">
    <text evidence="1">The sequence shown here is derived from an EMBL/GenBank/DDBJ whole genome shotgun (WGS) entry which is preliminary data.</text>
</comment>